<evidence type="ECO:0000256" key="3">
    <source>
        <dbReference type="ARBA" id="ARBA00022729"/>
    </source>
</evidence>
<dbReference type="GO" id="GO:0008236">
    <property type="term" value="F:serine-type peptidase activity"/>
    <property type="evidence" value="ECO:0007669"/>
    <property type="project" value="UniProtKB-KW"/>
</dbReference>
<keyword evidence="8" id="KW-1185">Reference proteome</keyword>
<accession>A0A9P8YAE8</accession>
<evidence type="ECO:0000313" key="8">
    <source>
        <dbReference type="Proteomes" id="UP000756346"/>
    </source>
</evidence>
<keyword evidence="3 6" id="KW-0732">Signal</keyword>
<evidence type="ECO:0000256" key="5">
    <source>
        <dbReference type="ARBA" id="ARBA00022825"/>
    </source>
</evidence>
<proteinExistence type="inferred from homology"/>
<dbReference type="InterPro" id="IPR009003">
    <property type="entry name" value="Peptidase_S1_PA"/>
</dbReference>
<dbReference type="Pfam" id="PF13365">
    <property type="entry name" value="Trypsin_2"/>
    <property type="match status" value="1"/>
</dbReference>
<dbReference type="OrthoDB" id="10037376at2759"/>
<gene>
    <name evidence="7" type="ORF">B0I36DRAFT_346665</name>
</gene>
<dbReference type="GeneID" id="70186030"/>
<organism evidence="7 8">
    <name type="scientific">Microdochium trichocladiopsis</name>
    <dbReference type="NCBI Taxonomy" id="1682393"/>
    <lineage>
        <taxon>Eukaryota</taxon>
        <taxon>Fungi</taxon>
        <taxon>Dikarya</taxon>
        <taxon>Ascomycota</taxon>
        <taxon>Pezizomycotina</taxon>
        <taxon>Sordariomycetes</taxon>
        <taxon>Xylariomycetidae</taxon>
        <taxon>Xylariales</taxon>
        <taxon>Microdochiaceae</taxon>
        <taxon>Microdochium</taxon>
    </lineage>
</organism>
<dbReference type="PANTHER" id="PTHR15462:SF8">
    <property type="entry name" value="SERINE PROTEASE"/>
    <property type="match status" value="1"/>
</dbReference>
<dbReference type="PRINTS" id="PR00839">
    <property type="entry name" value="V8PROTEASE"/>
</dbReference>
<dbReference type="RefSeq" id="XP_046014869.1">
    <property type="nucleotide sequence ID" value="XM_046156484.1"/>
</dbReference>
<feature type="signal peptide" evidence="6">
    <location>
        <begin position="1"/>
        <end position="32"/>
    </location>
</feature>
<dbReference type="AlphaFoldDB" id="A0A9P8YAE8"/>
<evidence type="ECO:0000313" key="7">
    <source>
        <dbReference type="EMBL" id="KAH7034776.1"/>
    </source>
</evidence>
<keyword evidence="5 6" id="KW-0720">Serine protease</keyword>
<dbReference type="Gene3D" id="2.40.10.10">
    <property type="entry name" value="Trypsin-like serine proteases"/>
    <property type="match status" value="2"/>
</dbReference>
<keyword evidence="2 6" id="KW-0645">Protease</keyword>
<evidence type="ECO:0000256" key="4">
    <source>
        <dbReference type="ARBA" id="ARBA00022801"/>
    </source>
</evidence>
<sequence length="354" mass="37862">MVAFSFTLQATAAALGLSSVIVALPTISRAAASDTITANNWGREWEFNFDPKAAIRRAGMPKGRVKTIEIPLNDDHHHTAPSEEMITAPPLKAARSVNTSALYARSVNGVRNFDIVHPYDRIGRVEWGNGVYCTGSLVGSNLVLTARHCIPDNMDPVSFVPFAETEIDSSVAYWSTSYALPKATNNTNCENVDDWAIIRLADRIGDALGFFGASPVDPRLRDDPRLAVCGYPGSIDGGRNLYCHRGVSFHKYDARCERPGLTVTGPEQRPGLHADAALAGGESGSALWFQQARGGGGGGGEAEEDEDEGLAEYVMGVASVVYGVGQGEEKETVSIFAGSLGMVNAIIGERERDD</sequence>
<name>A0A9P8YAE8_9PEZI</name>
<keyword evidence="4 6" id="KW-0378">Hydrolase</keyword>
<dbReference type="EC" id="3.4.21.-" evidence="6"/>
<dbReference type="PANTHER" id="PTHR15462">
    <property type="entry name" value="SERINE PROTEASE"/>
    <property type="match status" value="1"/>
</dbReference>
<evidence type="ECO:0000256" key="2">
    <source>
        <dbReference type="ARBA" id="ARBA00022670"/>
    </source>
</evidence>
<comment type="caution">
    <text evidence="7">The sequence shown here is derived from an EMBL/GenBank/DDBJ whole genome shotgun (WGS) entry which is preliminary data.</text>
</comment>
<dbReference type="InterPro" id="IPR043504">
    <property type="entry name" value="Peptidase_S1_PA_chymotrypsin"/>
</dbReference>
<evidence type="ECO:0000256" key="1">
    <source>
        <dbReference type="ARBA" id="ARBA00008764"/>
    </source>
</evidence>
<feature type="chain" id="PRO_5040531481" description="Serine protease" evidence="6">
    <location>
        <begin position="33"/>
        <end position="354"/>
    </location>
</feature>
<dbReference type="GO" id="GO:0006508">
    <property type="term" value="P:proteolysis"/>
    <property type="evidence" value="ECO:0007669"/>
    <property type="project" value="UniProtKB-KW"/>
</dbReference>
<dbReference type="Proteomes" id="UP000756346">
    <property type="component" value="Unassembled WGS sequence"/>
</dbReference>
<dbReference type="EMBL" id="JAGTJQ010000003">
    <property type="protein sequence ID" value="KAH7034776.1"/>
    <property type="molecule type" value="Genomic_DNA"/>
</dbReference>
<evidence type="ECO:0000256" key="6">
    <source>
        <dbReference type="RuleBase" id="RU004296"/>
    </source>
</evidence>
<reference evidence="7" key="1">
    <citation type="journal article" date="2021" name="Nat. Commun.">
        <title>Genetic determinants of endophytism in the Arabidopsis root mycobiome.</title>
        <authorList>
            <person name="Mesny F."/>
            <person name="Miyauchi S."/>
            <person name="Thiergart T."/>
            <person name="Pickel B."/>
            <person name="Atanasova L."/>
            <person name="Karlsson M."/>
            <person name="Huettel B."/>
            <person name="Barry K.W."/>
            <person name="Haridas S."/>
            <person name="Chen C."/>
            <person name="Bauer D."/>
            <person name="Andreopoulos W."/>
            <person name="Pangilinan J."/>
            <person name="LaButti K."/>
            <person name="Riley R."/>
            <person name="Lipzen A."/>
            <person name="Clum A."/>
            <person name="Drula E."/>
            <person name="Henrissat B."/>
            <person name="Kohler A."/>
            <person name="Grigoriev I.V."/>
            <person name="Martin F.M."/>
            <person name="Hacquard S."/>
        </authorList>
    </citation>
    <scope>NUCLEOTIDE SEQUENCE</scope>
    <source>
        <strain evidence="7">MPI-CAGE-CH-0230</strain>
    </source>
</reference>
<dbReference type="InterPro" id="IPR050966">
    <property type="entry name" value="Glutamyl_endopeptidase"/>
</dbReference>
<protein>
    <recommendedName>
        <fullName evidence="6">Serine protease</fullName>
        <ecNumber evidence="6">3.4.21.-</ecNumber>
    </recommendedName>
</protein>
<dbReference type="InterPro" id="IPR008256">
    <property type="entry name" value="Peptidase_S1B"/>
</dbReference>
<dbReference type="SUPFAM" id="SSF50494">
    <property type="entry name" value="Trypsin-like serine proteases"/>
    <property type="match status" value="1"/>
</dbReference>
<comment type="similarity">
    <text evidence="1 6">Belongs to the peptidase S1B family.</text>
</comment>